<dbReference type="RefSeq" id="WP_342372876.1">
    <property type="nucleotide sequence ID" value="NZ_CP115965.1"/>
</dbReference>
<name>A0ABZ3C8Z7_9ACTN</name>
<evidence type="ECO:0000313" key="1">
    <source>
        <dbReference type="EMBL" id="WZW99046.1"/>
    </source>
</evidence>
<accession>A0ABZ3C8Z7</accession>
<proteinExistence type="predicted"/>
<dbReference type="Proteomes" id="UP001434337">
    <property type="component" value="Chromosome"/>
</dbReference>
<keyword evidence="2" id="KW-1185">Reference proteome</keyword>
<protein>
    <submittedName>
        <fullName evidence="1">Uncharacterized protein</fullName>
    </submittedName>
</protein>
<evidence type="ECO:0000313" key="2">
    <source>
        <dbReference type="Proteomes" id="UP001434337"/>
    </source>
</evidence>
<sequence length="51" mass="5384">MALFMPSHAVNLFVAEPAPADLDAARRYRDRLQPLAAPAGPVASPGEKLSP</sequence>
<gene>
    <name evidence="1" type="ORF">PCC79_02210</name>
</gene>
<organism evidence="1 2">
    <name type="scientific">Propioniciclava soli</name>
    <dbReference type="NCBI Taxonomy" id="2775081"/>
    <lineage>
        <taxon>Bacteria</taxon>
        <taxon>Bacillati</taxon>
        <taxon>Actinomycetota</taxon>
        <taxon>Actinomycetes</taxon>
        <taxon>Propionibacteriales</taxon>
        <taxon>Propionibacteriaceae</taxon>
        <taxon>Propioniciclava</taxon>
    </lineage>
</organism>
<dbReference type="EMBL" id="CP115965">
    <property type="protein sequence ID" value="WZW99046.1"/>
    <property type="molecule type" value="Genomic_DNA"/>
</dbReference>
<reference evidence="1 2" key="1">
    <citation type="journal article" date="2023" name="Environ Microbiome">
        <title>A coral-associated actinobacterium mitigates coral bleaching under heat stress.</title>
        <authorList>
            <person name="Li J."/>
            <person name="Zou Y."/>
            <person name="Li Q."/>
            <person name="Zhang J."/>
            <person name="Bourne D.G."/>
            <person name="Lyu Y."/>
            <person name="Liu C."/>
            <person name="Zhang S."/>
        </authorList>
    </citation>
    <scope>NUCLEOTIDE SEQUENCE [LARGE SCALE GENOMIC DNA]</scope>
    <source>
        <strain evidence="1 2">SCSIO 13291</strain>
    </source>
</reference>